<dbReference type="OrthoDB" id="435402at2759"/>
<evidence type="ECO:0000313" key="2">
    <source>
        <dbReference type="EMBL" id="GJJ78872.1"/>
    </source>
</evidence>
<evidence type="ECO:0008006" key="4">
    <source>
        <dbReference type="Google" id="ProtNLM"/>
    </source>
</evidence>
<feature type="compositionally biased region" description="Acidic residues" evidence="1">
    <location>
        <begin position="35"/>
        <end position="45"/>
    </location>
</feature>
<evidence type="ECO:0000256" key="1">
    <source>
        <dbReference type="SAM" id="MobiDB-lite"/>
    </source>
</evidence>
<dbReference type="Proteomes" id="UP000827284">
    <property type="component" value="Unassembled WGS sequence"/>
</dbReference>
<feature type="compositionally biased region" description="Polar residues" evidence="1">
    <location>
        <begin position="390"/>
        <end position="401"/>
    </location>
</feature>
<gene>
    <name evidence="2" type="ORF">EMPS_11231</name>
</gene>
<feature type="compositionally biased region" description="Basic residues" evidence="1">
    <location>
        <begin position="71"/>
        <end position="81"/>
    </location>
</feature>
<reference evidence="2" key="1">
    <citation type="submission" date="2021-11" db="EMBL/GenBank/DDBJ databases">
        <authorList>
            <person name="Herlambang A."/>
            <person name="Guo Y."/>
            <person name="Takashima Y."/>
            <person name="Nishizawa T."/>
        </authorList>
    </citation>
    <scope>NUCLEOTIDE SEQUENCE</scope>
    <source>
        <strain evidence="2">E1425</strain>
    </source>
</reference>
<protein>
    <recommendedName>
        <fullName evidence="4">Argonaute siRNA chaperone complex subunit Arb1</fullName>
    </recommendedName>
</protein>
<evidence type="ECO:0000313" key="3">
    <source>
        <dbReference type="Proteomes" id="UP000827284"/>
    </source>
</evidence>
<proteinExistence type="predicted"/>
<name>A0A9P3HMM8_9FUNG</name>
<feature type="region of interest" description="Disordered" evidence="1">
    <location>
        <begin position="341"/>
        <end position="406"/>
    </location>
</feature>
<comment type="caution">
    <text evidence="2">The sequence shown here is derived from an EMBL/GenBank/DDBJ whole genome shotgun (WGS) entry which is preliminary data.</text>
</comment>
<keyword evidence="3" id="KW-1185">Reference proteome</keyword>
<sequence length="506" mass="56453">MDTSKLSEEEAREVLSKMFTEIGNTFNRMHVSSSSDDEDIEDDDTTREKEESAPEVAVSAPAESTDTAEPKKKRKKKKKKAAKPEIDDILEESSNIPPEELEMFDPSKSVAERVELAVTRFRKNRNLNLIRGKIFAVYLDYGGIHTGPKSFQGGGMQTGGPNDEGGEPDFEAMNAGVDRVDDDPDLVVDFTNVVATFLSQYFLDSTGWVDKVYYTDTPLVIAALLNYFLVRNVLPEHTDDLKEAFAITQRAKIELPNIKDISNGITSRFDKACSVLFGGQYYGFLDDGQWQSPEYYIKELGMDRMTAEAIVQSVTGPEVDIHALKLKDTAFMDLEIVRVELPEQPPQPEKPEEPEAGKAQKEQGQDESLAEAEANAKSVVGSTGDDAVSSDDQPQPQQAVQEPSDALAEAAKELQRIKEVPMFAKVILTHWEREYSLDQPHSSGNQHQLHWYFDAALAAKMVPGMKVVAQVHTLSNSLTYFEQTGIYPSYYVEADVDETPLDDWED</sequence>
<reference evidence="2" key="2">
    <citation type="journal article" date="2022" name="Microbiol. Resour. Announc.">
        <title>Whole-Genome Sequence of Entomortierella parvispora E1425, a Mucoromycotan Fungus Associated with Burkholderiaceae-Related Endosymbiotic Bacteria.</title>
        <authorList>
            <person name="Herlambang A."/>
            <person name="Guo Y."/>
            <person name="Takashima Y."/>
            <person name="Narisawa K."/>
            <person name="Ohta H."/>
            <person name="Nishizawa T."/>
        </authorList>
    </citation>
    <scope>NUCLEOTIDE SEQUENCE</scope>
    <source>
        <strain evidence="2">E1425</strain>
    </source>
</reference>
<dbReference type="EMBL" id="BQFW01000015">
    <property type="protein sequence ID" value="GJJ78872.1"/>
    <property type="molecule type" value="Genomic_DNA"/>
</dbReference>
<feature type="region of interest" description="Disordered" evidence="1">
    <location>
        <begin position="26"/>
        <end position="101"/>
    </location>
</feature>
<dbReference type="GO" id="GO:0031047">
    <property type="term" value="P:regulatory ncRNA-mediated gene silencing"/>
    <property type="evidence" value="ECO:0007669"/>
    <property type="project" value="InterPro"/>
</dbReference>
<dbReference type="InterPro" id="IPR018606">
    <property type="entry name" value="Arb1"/>
</dbReference>
<dbReference type="Pfam" id="PF09692">
    <property type="entry name" value="Arb1"/>
    <property type="match status" value="2"/>
</dbReference>
<dbReference type="GO" id="GO:0033167">
    <property type="term" value="C:ARC complex"/>
    <property type="evidence" value="ECO:0007669"/>
    <property type="project" value="InterPro"/>
</dbReference>
<organism evidence="2 3">
    <name type="scientific">Entomortierella parvispora</name>
    <dbReference type="NCBI Taxonomy" id="205924"/>
    <lineage>
        <taxon>Eukaryota</taxon>
        <taxon>Fungi</taxon>
        <taxon>Fungi incertae sedis</taxon>
        <taxon>Mucoromycota</taxon>
        <taxon>Mortierellomycotina</taxon>
        <taxon>Mortierellomycetes</taxon>
        <taxon>Mortierellales</taxon>
        <taxon>Mortierellaceae</taxon>
        <taxon>Entomortierella</taxon>
    </lineage>
</organism>
<feature type="compositionally biased region" description="Basic and acidic residues" evidence="1">
    <location>
        <begin position="349"/>
        <end position="364"/>
    </location>
</feature>
<dbReference type="AlphaFoldDB" id="A0A9P3HMM8"/>
<accession>A0A9P3HMM8</accession>